<keyword evidence="1" id="KW-0560">Oxidoreductase</keyword>
<reference evidence="6" key="2">
    <citation type="journal article" date="2019" name="Mol. Plant Microbe Interact.">
        <title>Genome sequence resources for four phytopathogenic fungi from the Colletotrichum orbiculare species complex.</title>
        <authorList>
            <person name="Gan P."/>
            <person name="Tsushima A."/>
            <person name="Narusaka M."/>
            <person name="Narusaka Y."/>
            <person name="Takano Y."/>
            <person name="Kubo Y."/>
            <person name="Shirasu K."/>
        </authorList>
    </citation>
    <scope>GENOME REANNOTATION</scope>
    <source>
        <strain evidence="6">104-T / ATCC 96160 / CBS 514.97 / LARS 414 / MAFF 240422</strain>
    </source>
</reference>
<dbReference type="Pfam" id="PF01210">
    <property type="entry name" value="NAD_Gly3P_dh_N"/>
    <property type="match status" value="1"/>
</dbReference>
<dbReference type="EMBL" id="AMCV02000031">
    <property type="protein sequence ID" value="TDZ17149.1"/>
    <property type="molecule type" value="Genomic_DNA"/>
</dbReference>
<dbReference type="InterPro" id="IPR036291">
    <property type="entry name" value="NAD(P)-bd_dom_sf"/>
</dbReference>
<comment type="catalytic activity">
    <reaction evidence="2">
        <text>sn-glycerol 3-phosphate + NAD(+) = dihydroxyacetone phosphate + NADH + H(+)</text>
        <dbReference type="Rhea" id="RHEA:11092"/>
        <dbReference type="ChEBI" id="CHEBI:15378"/>
        <dbReference type="ChEBI" id="CHEBI:57540"/>
        <dbReference type="ChEBI" id="CHEBI:57597"/>
        <dbReference type="ChEBI" id="CHEBI:57642"/>
        <dbReference type="ChEBI" id="CHEBI:57945"/>
        <dbReference type="EC" id="1.1.1.8"/>
    </reaction>
</comment>
<gene>
    <name evidence="5" type="primary">vis-1</name>
    <name evidence="5" type="ORF">Cob_v009743</name>
</gene>
<keyword evidence="6" id="KW-1185">Reference proteome</keyword>
<dbReference type="eggNOG" id="ENOG502SN5N">
    <property type="taxonomic scope" value="Eukaryota"/>
</dbReference>
<dbReference type="GO" id="GO:0016491">
    <property type="term" value="F:oxidoreductase activity"/>
    <property type="evidence" value="ECO:0007669"/>
    <property type="project" value="InterPro"/>
</dbReference>
<dbReference type="InterPro" id="IPR008927">
    <property type="entry name" value="6-PGluconate_DH-like_C_sf"/>
</dbReference>
<organism evidence="5 6">
    <name type="scientific">Colletotrichum orbiculare (strain 104-T / ATCC 96160 / CBS 514.97 / LARS 414 / MAFF 240422)</name>
    <name type="common">Cucumber anthracnose fungus</name>
    <name type="synonym">Colletotrichum lagenarium</name>
    <dbReference type="NCBI Taxonomy" id="1213857"/>
    <lineage>
        <taxon>Eukaryota</taxon>
        <taxon>Fungi</taxon>
        <taxon>Dikarya</taxon>
        <taxon>Ascomycota</taxon>
        <taxon>Pezizomycotina</taxon>
        <taxon>Sordariomycetes</taxon>
        <taxon>Hypocreomycetidae</taxon>
        <taxon>Glomerellales</taxon>
        <taxon>Glomerellaceae</taxon>
        <taxon>Colletotrichum</taxon>
        <taxon>Colletotrichum orbiculare species complex</taxon>
    </lineage>
</organism>
<feature type="domain" description="Glycerol-3-phosphate dehydrogenase NAD-dependent N-terminal" evidence="3">
    <location>
        <begin position="5"/>
        <end position="104"/>
    </location>
</feature>
<accession>N4W2M8</accession>
<evidence type="ECO:0000259" key="3">
    <source>
        <dbReference type="Pfam" id="PF01210"/>
    </source>
</evidence>
<protein>
    <submittedName>
        <fullName evidence="5">Vitopine synthase</fullName>
    </submittedName>
</protein>
<evidence type="ECO:0000259" key="4">
    <source>
        <dbReference type="Pfam" id="PF02317"/>
    </source>
</evidence>
<evidence type="ECO:0000313" key="5">
    <source>
        <dbReference type="EMBL" id="TDZ17149.1"/>
    </source>
</evidence>
<dbReference type="InterPro" id="IPR003421">
    <property type="entry name" value="Opine_DH"/>
</dbReference>
<evidence type="ECO:0000256" key="2">
    <source>
        <dbReference type="ARBA" id="ARBA00048683"/>
    </source>
</evidence>
<dbReference type="SUPFAM" id="SSF48179">
    <property type="entry name" value="6-phosphogluconate dehydrogenase C-terminal domain-like"/>
    <property type="match status" value="1"/>
</dbReference>
<dbReference type="InterPro" id="IPR011128">
    <property type="entry name" value="G3P_DH_NAD-dep_N"/>
</dbReference>
<feature type="domain" description="Opine dehydrogenase" evidence="4">
    <location>
        <begin position="185"/>
        <end position="330"/>
    </location>
</feature>
<dbReference type="HOGENOM" id="CLU_056511_0_0_1"/>
<evidence type="ECO:0000313" key="6">
    <source>
        <dbReference type="Proteomes" id="UP000014480"/>
    </source>
</evidence>
<dbReference type="Pfam" id="PF02317">
    <property type="entry name" value="Octopine_DH"/>
    <property type="match status" value="1"/>
</dbReference>
<comment type="caution">
    <text evidence="5">The sequence shown here is derived from an EMBL/GenBank/DDBJ whole genome shotgun (WGS) entry which is preliminary data.</text>
</comment>
<proteinExistence type="predicted"/>
<dbReference type="AlphaFoldDB" id="N4W2M8"/>
<evidence type="ECO:0000256" key="1">
    <source>
        <dbReference type="ARBA" id="ARBA00023002"/>
    </source>
</evidence>
<dbReference type="InterPro" id="IPR013328">
    <property type="entry name" value="6PGD_dom2"/>
</dbReference>
<name>N4W2M8_COLOR</name>
<dbReference type="SUPFAM" id="SSF51735">
    <property type="entry name" value="NAD(P)-binding Rossmann-fold domains"/>
    <property type="match status" value="1"/>
</dbReference>
<dbReference type="Gene3D" id="1.10.1040.10">
    <property type="entry name" value="N-(1-d-carboxylethyl)-l-norvaline Dehydrogenase, domain 2"/>
    <property type="match status" value="1"/>
</dbReference>
<sequence>MITRVSVLGAGPAGFALAADLQNHGTDALLYSHPTHARHARSVMETGRLELSCAMDGFAHVRLTTDMAEAVAFSQTLILTVPSTGQPTLLDELRRHDLRRHTVIAVPGNLFSLLRGVADLGCANVLETNLSPYSCRMDEGGRLVVFGRKRVVSIAALRTASTASAGPAPSLRRDVQAVFPMELRWCENVVEACLSNVNGVFHPLMMLMNAGRIESTGGDFLLYRDGLTRAVASAMEALDAARVAVAARLGLRTATAVEISNECYGQAFADLVDLARGSPPHNRLRAPAGFDNRNISEDVGDLLVAWHGLAVKLGVDASPIAAVIVLAKMATGVDYAATGRTLDKLQLDEYTGDEIISMFGGSSHKRPSQSEARL</sequence>
<dbReference type="STRING" id="1213857.N4W2M8"/>
<dbReference type="OrthoDB" id="4394513at2759"/>
<dbReference type="Gene3D" id="3.40.50.720">
    <property type="entry name" value="NAD(P)-binding Rossmann-like Domain"/>
    <property type="match status" value="1"/>
</dbReference>
<dbReference type="Proteomes" id="UP000014480">
    <property type="component" value="Unassembled WGS sequence"/>
</dbReference>
<reference evidence="6" key="1">
    <citation type="journal article" date="2013" name="New Phytol.">
        <title>Comparative genomic and transcriptomic analyses reveal the hemibiotrophic stage shift of Colletotrichum fungi.</title>
        <authorList>
            <person name="Gan P."/>
            <person name="Ikeda K."/>
            <person name="Irieda H."/>
            <person name="Narusaka M."/>
            <person name="O'Connell R.J."/>
            <person name="Narusaka Y."/>
            <person name="Takano Y."/>
            <person name="Kubo Y."/>
            <person name="Shirasu K."/>
        </authorList>
    </citation>
    <scope>NUCLEOTIDE SEQUENCE [LARGE SCALE GENOMIC DNA]</scope>
    <source>
        <strain evidence="6">104-T / ATCC 96160 / CBS 514.97 / LARS 414 / MAFF 240422</strain>
    </source>
</reference>